<dbReference type="InterPro" id="IPR011989">
    <property type="entry name" value="ARM-like"/>
</dbReference>
<dbReference type="InterPro" id="IPR016024">
    <property type="entry name" value="ARM-type_fold"/>
</dbReference>
<evidence type="ECO:0000256" key="2">
    <source>
        <dbReference type="PROSITE-ProRule" id="PRU00176"/>
    </source>
</evidence>
<feature type="domain" description="RRM" evidence="5">
    <location>
        <begin position="329"/>
        <end position="403"/>
    </location>
</feature>
<evidence type="ECO:0000256" key="4">
    <source>
        <dbReference type="SAM" id="MobiDB-lite"/>
    </source>
</evidence>
<feature type="repeat" description="Pumilio" evidence="3">
    <location>
        <begin position="774"/>
        <end position="810"/>
    </location>
</feature>
<keyword evidence="2" id="KW-0694">RNA-binding</keyword>
<gene>
    <name evidence="7" type="ORF">CYFA0S_05e00892g</name>
</gene>
<feature type="region of interest" description="Disordered" evidence="4">
    <location>
        <begin position="67"/>
        <end position="96"/>
    </location>
</feature>
<dbReference type="InterPro" id="IPR000504">
    <property type="entry name" value="RRM_dom"/>
</dbReference>
<feature type="region of interest" description="Disordered" evidence="4">
    <location>
        <begin position="1"/>
        <end position="38"/>
    </location>
</feature>
<feature type="repeat" description="Pumilio" evidence="3">
    <location>
        <begin position="591"/>
        <end position="626"/>
    </location>
</feature>
<dbReference type="PROSITE" id="PS50302">
    <property type="entry name" value="PUM"/>
    <property type="match status" value="2"/>
</dbReference>
<proteinExistence type="predicted"/>
<sequence>MSFSGQDNQSFLQVPGSDSQDQASFLSISPQRSGSPHSILSEQIANQQISNSATSNIGSFRTRSRAGTLPSRLYPNNVAPAIPGNTQAYSPSYNGSSRNSFDPNLLNFEALSIATTATSVMDQPTVSPAPKTRLRSGSLFGISDPNSIWSSDGSSSTLPISQSQQPQHQQQSVQPPQPLQQMSINSSGTDVFHQGRISPPKQTGFLDENQSRARSYTTNHAPLNEQYYLQKFPQDDTSSYNQAAEQLNSLGAIPEMVNVRPRAQTFEGGSSNGTHPISIFQSQNQINKLPEHQMALKPSLNEPLLIDNIDPRLLNWTSTYQDSSLGPTNTLILSNLPPHVSSLYSLTNLLMNFGAVLSVRVFTGNESALVEFDSIDSSMRAKAQLHHQELAPNYSCLVAFAKILPLQQSQRQLTQQQVVQQSHNHSQQQPNHQLLSPNILPQQRDQPPSVMSQIAEPQPRLHTQQQQAQQQQKHLSAPQQVTTPPDIQVHEAPSQDSVDIPATISDTPPLLRDVHPDIRRYVEQMGIHESSGAIDTILNEALKYDGHDTELGPLPAPLVMRQFDAPKLRETRKMIDANLMSALEIEELSVAMLDELPELSSDYLGNTVVQKLFEYSCTGIKHIMLKEVSPYLAQMGVHKNGTWSAQKMISVADTPLQKDAVAKSLKPYCAPLFNDQFGNYVIQCSLKFGAPWNDFIFEAILAKFWLIAQNRYGARAVRACLESPDITPEQTALISSAIVLHAEHLAINQNAALLITWFLDTCTLPNRHILLAPRLIPHLAQLCTHKLASLTILKILNNRNETEAKTMILNALFGPVSNEDSKAPDVLFQILQDNTHGASLVYKVLSNPQLEPEVRKHISNQVRGVLLDMNASSYQGYKRLMDEVGLSNRGDSHRHTRNHSNGGSSRAKRNNKSPQSSYNTNNMGNSRRSTPNGGNRQNNPHIQQNQPHITMTTAAVAAAAAAAASAAPPSQSAAQTHLNEFLDYHPQQQIMYQSGPPQAAPNYLAQHQQEMFPFEQGHPQAQMGNTGYPMQGVNTQYGYGAAQY</sequence>
<protein>
    <submittedName>
        <fullName evidence="7">CYFA0S05e00892g1_1</fullName>
    </submittedName>
</protein>
<feature type="domain" description="PUM-HD" evidence="6">
    <location>
        <begin position="529"/>
        <end position="888"/>
    </location>
</feature>
<dbReference type="SMART" id="SM00360">
    <property type="entry name" value="RRM"/>
    <property type="match status" value="1"/>
</dbReference>
<dbReference type="FunFam" id="1.25.10.10:FF:000167">
    <property type="entry name" value="RNA binding protein Jsn1"/>
    <property type="match status" value="1"/>
</dbReference>
<dbReference type="PhylomeDB" id="A0A061AYP1"/>
<evidence type="ECO:0000256" key="3">
    <source>
        <dbReference type="PROSITE-ProRule" id="PRU00317"/>
    </source>
</evidence>
<dbReference type="AlphaFoldDB" id="A0A061AYP1"/>
<evidence type="ECO:0000259" key="6">
    <source>
        <dbReference type="PROSITE" id="PS50303"/>
    </source>
</evidence>
<dbReference type="PROSITE" id="PS50102">
    <property type="entry name" value="RRM"/>
    <property type="match status" value="1"/>
</dbReference>
<feature type="compositionally biased region" description="Polar residues" evidence="4">
    <location>
        <begin position="145"/>
        <end position="160"/>
    </location>
</feature>
<feature type="compositionally biased region" description="Low complexity" evidence="4">
    <location>
        <begin position="458"/>
        <end position="480"/>
    </location>
</feature>
<name>A0A061AYP1_CYBFA</name>
<evidence type="ECO:0000259" key="5">
    <source>
        <dbReference type="PROSITE" id="PS50102"/>
    </source>
</evidence>
<accession>A0A061AYP1</accession>
<feature type="region of interest" description="Disordered" evidence="4">
    <location>
        <begin position="887"/>
        <end position="943"/>
    </location>
</feature>
<dbReference type="GO" id="GO:0003729">
    <property type="term" value="F:mRNA binding"/>
    <property type="evidence" value="ECO:0007669"/>
    <property type="project" value="UniProtKB-ARBA"/>
</dbReference>
<dbReference type="Gene3D" id="3.30.70.330">
    <property type="match status" value="1"/>
</dbReference>
<keyword evidence="1" id="KW-0677">Repeat</keyword>
<dbReference type="InterPro" id="IPR033133">
    <property type="entry name" value="PUM-HD"/>
</dbReference>
<dbReference type="Pfam" id="PF00806">
    <property type="entry name" value="PUF"/>
    <property type="match status" value="2"/>
</dbReference>
<dbReference type="InterPro" id="IPR035979">
    <property type="entry name" value="RBD_domain_sf"/>
</dbReference>
<dbReference type="SUPFAM" id="SSF54928">
    <property type="entry name" value="RNA-binding domain, RBD"/>
    <property type="match status" value="1"/>
</dbReference>
<feature type="compositionally biased region" description="Polar residues" evidence="4">
    <location>
        <begin position="912"/>
        <end position="934"/>
    </location>
</feature>
<evidence type="ECO:0000256" key="1">
    <source>
        <dbReference type="ARBA" id="ARBA00022737"/>
    </source>
</evidence>
<feature type="region of interest" description="Disordered" evidence="4">
    <location>
        <begin position="145"/>
        <end position="212"/>
    </location>
</feature>
<dbReference type="PANTHER" id="PTHR47093">
    <property type="entry name" value="PROTEIN JSN1-RELATED"/>
    <property type="match status" value="1"/>
</dbReference>
<dbReference type="SUPFAM" id="SSF48371">
    <property type="entry name" value="ARM repeat"/>
    <property type="match status" value="1"/>
</dbReference>
<organism evidence="7">
    <name type="scientific">Cyberlindnera fabianii</name>
    <name type="common">Yeast</name>
    <name type="synonym">Hansenula fabianii</name>
    <dbReference type="NCBI Taxonomy" id="36022"/>
    <lineage>
        <taxon>Eukaryota</taxon>
        <taxon>Fungi</taxon>
        <taxon>Dikarya</taxon>
        <taxon>Ascomycota</taxon>
        <taxon>Saccharomycotina</taxon>
        <taxon>Saccharomycetes</taxon>
        <taxon>Phaffomycetales</taxon>
        <taxon>Phaffomycetaceae</taxon>
        <taxon>Cyberlindnera</taxon>
    </lineage>
</organism>
<dbReference type="VEuPathDB" id="FungiDB:BON22_2232"/>
<dbReference type="PANTHER" id="PTHR47093:SF1">
    <property type="entry name" value="PROTEIN JSN1-RELATED"/>
    <property type="match status" value="1"/>
</dbReference>
<dbReference type="SMART" id="SM00025">
    <property type="entry name" value="Pumilio"/>
    <property type="match status" value="6"/>
</dbReference>
<evidence type="ECO:0000313" key="7">
    <source>
        <dbReference type="EMBL" id="CDR40469.1"/>
    </source>
</evidence>
<reference evidence="7" key="1">
    <citation type="journal article" date="2014" name="Genome Announc.">
        <title>Genome sequence of the yeast Cyberlindnera fabianii (Hansenula fabianii).</title>
        <authorList>
            <person name="Freel K.C."/>
            <person name="Sarilar V."/>
            <person name="Neuveglise C."/>
            <person name="Devillers H."/>
            <person name="Friedrich A."/>
            <person name="Schacherer J."/>
        </authorList>
    </citation>
    <scope>NUCLEOTIDE SEQUENCE</scope>
    <source>
        <strain evidence="7">YJS4271</strain>
    </source>
</reference>
<dbReference type="Gene3D" id="1.25.10.10">
    <property type="entry name" value="Leucine-rich Repeat Variant"/>
    <property type="match status" value="1"/>
</dbReference>
<dbReference type="PROSITE" id="PS50303">
    <property type="entry name" value="PUM_HD"/>
    <property type="match status" value="1"/>
</dbReference>
<feature type="compositionally biased region" description="Polar residues" evidence="4">
    <location>
        <begin position="439"/>
        <end position="452"/>
    </location>
</feature>
<dbReference type="InterPro" id="IPR001313">
    <property type="entry name" value="Pumilio_RNA-bd_rpt"/>
</dbReference>
<dbReference type="InterPro" id="IPR012677">
    <property type="entry name" value="Nucleotide-bd_a/b_plait_sf"/>
</dbReference>
<dbReference type="GO" id="GO:0000288">
    <property type="term" value="P:nuclear-transcribed mRNA catabolic process, deadenylation-dependent decay"/>
    <property type="evidence" value="ECO:0007669"/>
    <property type="project" value="TreeGrafter"/>
</dbReference>
<feature type="region of interest" description="Disordered" evidence="4">
    <location>
        <begin position="438"/>
        <end position="511"/>
    </location>
</feature>
<dbReference type="InterPro" id="IPR052645">
    <property type="entry name" value="Pumilio_domain_protein"/>
</dbReference>
<dbReference type="EMBL" id="LK052890">
    <property type="protein sequence ID" value="CDR40469.1"/>
    <property type="molecule type" value="Genomic_DNA"/>
</dbReference>
<feature type="compositionally biased region" description="Polar residues" evidence="4">
    <location>
        <begin position="84"/>
        <end position="96"/>
    </location>
</feature>
<dbReference type="OrthoDB" id="2017782at2759"/>
<feature type="compositionally biased region" description="Low complexity" evidence="4">
    <location>
        <begin position="161"/>
        <end position="183"/>
    </location>
</feature>